<evidence type="ECO:0000259" key="2">
    <source>
        <dbReference type="Pfam" id="PF00156"/>
    </source>
</evidence>
<proteinExistence type="inferred from homology"/>
<dbReference type="EMBL" id="QSIO01000006">
    <property type="protein sequence ID" value="RHC93336.1"/>
    <property type="molecule type" value="Genomic_DNA"/>
</dbReference>
<dbReference type="AlphaFoldDB" id="A0A414CE77"/>
<comment type="similarity">
    <text evidence="1">Belongs to the ComF/GntX family.</text>
</comment>
<dbReference type="PANTHER" id="PTHR47505">
    <property type="entry name" value="DNA UTILIZATION PROTEIN YHGH"/>
    <property type="match status" value="1"/>
</dbReference>
<dbReference type="RefSeq" id="WP_118096442.1">
    <property type="nucleotide sequence ID" value="NZ_QSIO01000006.1"/>
</dbReference>
<dbReference type="InterPro" id="IPR051910">
    <property type="entry name" value="ComF/GntX_DNA_util-trans"/>
</dbReference>
<dbReference type="SUPFAM" id="SSF53271">
    <property type="entry name" value="PRTase-like"/>
    <property type="match status" value="1"/>
</dbReference>
<reference evidence="3 4" key="1">
    <citation type="submission" date="2018-08" db="EMBL/GenBank/DDBJ databases">
        <title>A genome reference for cultivated species of the human gut microbiota.</title>
        <authorList>
            <person name="Zou Y."/>
            <person name="Xue W."/>
            <person name="Luo G."/>
        </authorList>
    </citation>
    <scope>NUCLEOTIDE SEQUENCE [LARGE SCALE GENOMIC DNA]</scope>
    <source>
        <strain evidence="3 4">AM33-3BH</strain>
    </source>
</reference>
<protein>
    <submittedName>
        <fullName evidence="3">ComF family protein</fullName>
    </submittedName>
</protein>
<accession>A0A414CE77</accession>
<gene>
    <name evidence="3" type="ORF">DW820_10755</name>
</gene>
<name>A0A414CE77_STRPA</name>
<dbReference type="Proteomes" id="UP000285773">
    <property type="component" value="Unassembled WGS sequence"/>
</dbReference>
<dbReference type="Pfam" id="PF00156">
    <property type="entry name" value="Pribosyltran"/>
    <property type="match status" value="1"/>
</dbReference>
<evidence type="ECO:0000313" key="3">
    <source>
        <dbReference type="EMBL" id="RHC93336.1"/>
    </source>
</evidence>
<dbReference type="Gene3D" id="3.40.50.2020">
    <property type="match status" value="1"/>
</dbReference>
<evidence type="ECO:0000256" key="1">
    <source>
        <dbReference type="ARBA" id="ARBA00008007"/>
    </source>
</evidence>
<organism evidence="3 4">
    <name type="scientific">Streptococcus parasanguinis</name>
    <dbReference type="NCBI Taxonomy" id="1318"/>
    <lineage>
        <taxon>Bacteria</taxon>
        <taxon>Bacillati</taxon>
        <taxon>Bacillota</taxon>
        <taxon>Bacilli</taxon>
        <taxon>Lactobacillales</taxon>
        <taxon>Streptococcaceae</taxon>
        <taxon>Streptococcus</taxon>
    </lineage>
</organism>
<dbReference type="PANTHER" id="PTHR47505:SF1">
    <property type="entry name" value="DNA UTILIZATION PROTEIN YHGH"/>
    <property type="match status" value="1"/>
</dbReference>
<sequence length="221" mass="26440">MKECLLCTKELKTSEHFTDLIFMKQQEEWICKECKEDFEQIGEIHCPRCFKDKEEKVCKDCEYWIQKGNMVEHEALYRYNAAMKDYFKRYKFEGDRLLGMVFACEIKKALKKYKSYTIIPTPISHEKKQERGFNQVSTILDFAEIKYNSLFQKEDTLAQSKKTREERLKTSQHFQLKGEISEKQKYLIIDDIYTTGKTIELMKRLLIEKGVKEIKTFSIAR</sequence>
<dbReference type="InterPro" id="IPR029057">
    <property type="entry name" value="PRTase-like"/>
</dbReference>
<comment type="caution">
    <text evidence="3">The sequence shown here is derived from an EMBL/GenBank/DDBJ whole genome shotgun (WGS) entry which is preliminary data.</text>
</comment>
<dbReference type="InterPro" id="IPR000836">
    <property type="entry name" value="PRTase_dom"/>
</dbReference>
<dbReference type="CDD" id="cd06223">
    <property type="entry name" value="PRTases_typeI"/>
    <property type="match status" value="1"/>
</dbReference>
<feature type="domain" description="Phosphoribosyltransferase" evidence="2">
    <location>
        <begin position="163"/>
        <end position="218"/>
    </location>
</feature>
<evidence type="ECO:0000313" key="4">
    <source>
        <dbReference type="Proteomes" id="UP000285773"/>
    </source>
</evidence>